<dbReference type="Proteomes" id="UP000824071">
    <property type="component" value="Unassembled WGS sequence"/>
</dbReference>
<dbReference type="CDD" id="cd00093">
    <property type="entry name" value="HTH_XRE"/>
    <property type="match status" value="1"/>
</dbReference>
<keyword evidence="1" id="KW-0472">Membrane</keyword>
<feature type="transmembrane region" description="Helical" evidence="1">
    <location>
        <begin position="189"/>
        <end position="214"/>
    </location>
</feature>
<dbReference type="EMBL" id="DVMW01000041">
    <property type="protein sequence ID" value="HIU36374.1"/>
    <property type="molecule type" value="Genomic_DNA"/>
</dbReference>
<reference evidence="2" key="2">
    <citation type="journal article" date="2021" name="PeerJ">
        <title>Extensive microbial diversity within the chicken gut microbiome revealed by metagenomics and culture.</title>
        <authorList>
            <person name="Gilroy R."/>
            <person name="Ravi A."/>
            <person name="Getino M."/>
            <person name="Pursley I."/>
            <person name="Horton D.L."/>
            <person name="Alikhan N.F."/>
            <person name="Baker D."/>
            <person name="Gharbi K."/>
            <person name="Hall N."/>
            <person name="Watson M."/>
            <person name="Adriaenssens E.M."/>
            <person name="Foster-Nyarko E."/>
            <person name="Jarju S."/>
            <person name="Secka A."/>
            <person name="Antonio M."/>
            <person name="Oren A."/>
            <person name="Chaudhuri R.R."/>
            <person name="La Ragione R."/>
            <person name="Hildebrand F."/>
            <person name="Pallen M.J."/>
        </authorList>
    </citation>
    <scope>NUCLEOTIDE SEQUENCE</scope>
    <source>
        <strain evidence="2">ChiGjej1B1-19959</strain>
    </source>
</reference>
<keyword evidence="1" id="KW-1133">Transmembrane helix</keyword>
<reference evidence="2" key="1">
    <citation type="submission" date="2020-10" db="EMBL/GenBank/DDBJ databases">
        <authorList>
            <person name="Gilroy R."/>
        </authorList>
    </citation>
    <scope>NUCLEOTIDE SEQUENCE</scope>
    <source>
        <strain evidence="2">ChiGjej1B1-19959</strain>
    </source>
</reference>
<feature type="transmembrane region" description="Helical" evidence="1">
    <location>
        <begin position="123"/>
        <end position="145"/>
    </location>
</feature>
<comment type="caution">
    <text evidence="2">The sequence shown here is derived from an EMBL/GenBank/DDBJ whole genome shotgun (WGS) entry which is preliminary data.</text>
</comment>
<dbReference type="InterPro" id="IPR001387">
    <property type="entry name" value="Cro/C1-type_HTH"/>
</dbReference>
<dbReference type="AlphaFoldDB" id="A0A9D1IID9"/>
<evidence type="ECO:0000313" key="2">
    <source>
        <dbReference type="EMBL" id="HIU36374.1"/>
    </source>
</evidence>
<keyword evidence="1" id="KW-0812">Transmembrane</keyword>
<feature type="transmembrane region" description="Helical" evidence="1">
    <location>
        <begin position="259"/>
        <end position="281"/>
    </location>
</feature>
<proteinExistence type="predicted"/>
<protein>
    <submittedName>
        <fullName evidence="2">Helix-turn-helix transcriptional regulator</fullName>
    </submittedName>
</protein>
<feature type="transmembrane region" description="Helical" evidence="1">
    <location>
        <begin position="226"/>
        <end position="247"/>
    </location>
</feature>
<sequence>MATRTLSDLRAEQNLWRRDVAEVLGIPESEVERLEMTGEVPQDVAQKLLEAYALPADYFTVDIDALRAAERAAERVTPKKPFWYLFVVVLVWQFLCSLVIALLDLPARIADMLGAPVSVLYPMVSDVCGTVVTICSGIFLGSYLIKKSNLRGRVAEFEFLYPFMNGSVTAWLLLPFARQVLNNGTASGWFAAQMVLTFVCLFADVVFLTFFVKATTEEASEKGRKTLRILFAAALAAKLLYYVLWFALGFFRDAEAYDLAGVALRIVFSLCIFYGAAFGIYRFPKLQTLFLTVLPILYFAVPTAISTIFMLIA</sequence>
<feature type="transmembrane region" description="Helical" evidence="1">
    <location>
        <begin position="82"/>
        <end position="103"/>
    </location>
</feature>
<accession>A0A9D1IID9</accession>
<organism evidence="2 3">
    <name type="scientific">Candidatus Fimenecus excrementigallinarum</name>
    <dbReference type="NCBI Taxonomy" id="2840816"/>
    <lineage>
        <taxon>Bacteria</taxon>
        <taxon>Bacillati</taxon>
        <taxon>Bacillota</taxon>
        <taxon>Clostridia</taxon>
        <taxon>Candidatus Fimenecus</taxon>
    </lineage>
</organism>
<evidence type="ECO:0000313" key="3">
    <source>
        <dbReference type="Proteomes" id="UP000824071"/>
    </source>
</evidence>
<evidence type="ECO:0000256" key="1">
    <source>
        <dbReference type="SAM" id="Phobius"/>
    </source>
</evidence>
<feature type="transmembrane region" description="Helical" evidence="1">
    <location>
        <begin position="157"/>
        <end position="177"/>
    </location>
</feature>
<gene>
    <name evidence="2" type="ORF">IAC53_07220</name>
</gene>
<name>A0A9D1IID9_9FIRM</name>
<feature type="transmembrane region" description="Helical" evidence="1">
    <location>
        <begin position="288"/>
        <end position="312"/>
    </location>
</feature>